<keyword evidence="3" id="KW-1185">Reference proteome</keyword>
<name>A0AAV1PXS7_SCOSC</name>
<proteinExistence type="predicted"/>
<feature type="region of interest" description="Disordered" evidence="1">
    <location>
        <begin position="1"/>
        <end position="76"/>
    </location>
</feature>
<accession>A0AAV1PXS7</accession>
<gene>
    <name evidence="2" type="ORF">FSCOSCO3_A023698</name>
</gene>
<sequence length="206" mass="23678">MSQDSHITAELSSPERKKIKLCRRRLAKKRPYSDVSQDSHRDPEMSSPERKWRRITADTEDKVKERPSTTKEASSTVNKVVFHQNRGEEAVREEFDKNFRVNAKVQWFGKAGMRWSGVLPRFYYELSKQSPPDILVVHAGGNDLGLMSPKQLAFLMQKDLQQLHAEFPSMQIAFSSISERRPPQHVAEDSSKVFFRAACLTALQLC</sequence>
<evidence type="ECO:0000256" key="1">
    <source>
        <dbReference type="SAM" id="MobiDB-lite"/>
    </source>
</evidence>
<dbReference type="InterPro" id="IPR036514">
    <property type="entry name" value="SGNH_hydro_sf"/>
</dbReference>
<organism evidence="2 3">
    <name type="scientific">Scomber scombrus</name>
    <name type="common">Atlantic mackerel</name>
    <name type="synonym">Scomber vernalis</name>
    <dbReference type="NCBI Taxonomy" id="13677"/>
    <lineage>
        <taxon>Eukaryota</taxon>
        <taxon>Metazoa</taxon>
        <taxon>Chordata</taxon>
        <taxon>Craniata</taxon>
        <taxon>Vertebrata</taxon>
        <taxon>Euteleostomi</taxon>
        <taxon>Actinopterygii</taxon>
        <taxon>Neopterygii</taxon>
        <taxon>Teleostei</taxon>
        <taxon>Neoteleostei</taxon>
        <taxon>Acanthomorphata</taxon>
        <taxon>Pelagiaria</taxon>
        <taxon>Scombriformes</taxon>
        <taxon>Scombridae</taxon>
        <taxon>Scomber</taxon>
    </lineage>
</organism>
<dbReference type="AlphaFoldDB" id="A0AAV1PXS7"/>
<dbReference type="Gene3D" id="3.40.50.1110">
    <property type="entry name" value="SGNH hydrolase"/>
    <property type="match status" value="1"/>
</dbReference>
<reference evidence="2 3" key="1">
    <citation type="submission" date="2024-01" db="EMBL/GenBank/DDBJ databases">
        <authorList>
            <person name="Alioto T."/>
            <person name="Alioto T."/>
            <person name="Gomez Garrido J."/>
        </authorList>
    </citation>
    <scope>NUCLEOTIDE SEQUENCE [LARGE SCALE GENOMIC DNA]</scope>
</reference>
<evidence type="ECO:0000313" key="3">
    <source>
        <dbReference type="Proteomes" id="UP001314229"/>
    </source>
</evidence>
<dbReference type="Proteomes" id="UP001314229">
    <property type="component" value="Unassembled WGS sequence"/>
</dbReference>
<dbReference type="SUPFAM" id="SSF52266">
    <property type="entry name" value="SGNH hydrolase"/>
    <property type="match status" value="1"/>
</dbReference>
<feature type="compositionally biased region" description="Basic residues" evidence="1">
    <location>
        <begin position="17"/>
        <end position="30"/>
    </location>
</feature>
<feature type="compositionally biased region" description="Basic and acidic residues" evidence="1">
    <location>
        <begin position="37"/>
        <end position="69"/>
    </location>
</feature>
<dbReference type="EMBL" id="CAWUFR010000332">
    <property type="protein sequence ID" value="CAK6976055.1"/>
    <property type="molecule type" value="Genomic_DNA"/>
</dbReference>
<evidence type="ECO:0000313" key="2">
    <source>
        <dbReference type="EMBL" id="CAK6976055.1"/>
    </source>
</evidence>
<protein>
    <submittedName>
        <fullName evidence="2">Unnamed protein product</fullName>
    </submittedName>
</protein>
<comment type="caution">
    <text evidence="2">The sequence shown here is derived from an EMBL/GenBank/DDBJ whole genome shotgun (WGS) entry which is preliminary data.</text>
</comment>